<evidence type="ECO:0000313" key="1">
    <source>
        <dbReference type="EMBL" id="OTP68509.1"/>
    </source>
</evidence>
<comment type="caution">
    <text evidence="1">The sequence shown here is derived from an EMBL/GenBank/DDBJ whole genome shotgun (WGS) entry which is preliminary data.</text>
</comment>
<name>A0A242MBJ4_CABSO</name>
<dbReference type="EMBL" id="NBTY01000170">
    <property type="protein sequence ID" value="OTP68509.1"/>
    <property type="molecule type" value="Genomic_DNA"/>
</dbReference>
<protein>
    <submittedName>
        <fullName evidence="1">Uncharacterized protein</fullName>
    </submittedName>
</protein>
<gene>
    <name evidence="1" type="ORF">PAMC26510_28935</name>
</gene>
<dbReference type="Proteomes" id="UP000194546">
    <property type="component" value="Unassembled WGS sequence"/>
</dbReference>
<sequence>MFISYVSNLSWERKMSYLCAEIKAYDESRKIMTVAFGEQLPLKPSSATFAEVSIDDCDAIGHEVGAGDTGLTPDEASILKLLLNECGALEDVLAHPEHLVGRACELDE</sequence>
<reference evidence="1 2" key="1">
    <citation type="submission" date="2017-03" db="EMBL/GenBank/DDBJ databases">
        <title>Genome analysis of strain PAMC 26510.</title>
        <authorList>
            <person name="Oh H.-M."/>
            <person name="Yang J.-A."/>
        </authorList>
    </citation>
    <scope>NUCLEOTIDE SEQUENCE [LARGE SCALE GENOMIC DNA]</scope>
    <source>
        <strain evidence="1 2">PAMC 26510</strain>
    </source>
</reference>
<dbReference type="AlphaFoldDB" id="A0A242MBJ4"/>
<proteinExistence type="predicted"/>
<evidence type="ECO:0000313" key="2">
    <source>
        <dbReference type="Proteomes" id="UP000194546"/>
    </source>
</evidence>
<organism evidence="1 2">
    <name type="scientific">Caballeronia sordidicola</name>
    <name type="common">Burkholderia sordidicola</name>
    <dbReference type="NCBI Taxonomy" id="196367"/>
    <lineage>
        <taxon>Bacteria</taxon>
        <taxon>Pseudomonadati</taxon>
        <taxon>Pseudomonadota</taxon>
        <taxon>Betaproteobacteria</taxon>
        <taxon>Burkholderiales</taxon>
        <taxon>Burkholderiaceae</taxon>
        <taxon>Caballeronia</taxon>
    </lineage>
</organism>
<accession>A0A242MBJ4</accession>